<sequence>MAAIFSFGVHSPFPLIPHFLQSLSYSTIQEQPCPLLRDESERASNYQSHYPLSRHLVNVFNGPMSFKLTHAAQS</sequence>
<dbReference type="EMBL" id="ML994616">
    <property type="protein sequence ID" value="KAF2191864.1"/>
    <property type="molecule type" value="Genomic_DNA"/>
</dbReference>
<reference evidence="1" key="1">
    <citation type="journal article" date="2020" name="Stud. Mycol.">
        <title>101 Dothideomycetes genomes: a test case for predicting lifestyles and emergence of pathogens.</title>
        <authorList>
            <person name="Haridas S."/>
            <person name="Albert R."/>
            <person name="Binder M."/>
            <person name="Bloem J."/>
            <person name="Labutti K."/>
            <person name="Salamov A."/>
            <person name="Andreopoulos B."/>
            <person name="Baker S."/>
            <person name="Barry K."/>
            <person name="Bills G."/>
            <person name="Bluhm B."/>
            <person name="Cannon C."/>
            <person name="Castanera R."/>
            <person name="Culley D."/>
            <person name="Daum C."/>
            <person name="Ezra D."/>
            <person name="Gonzalez J."/>
            <person name="Henrissat B."/>
            <person name="Kuo A."/>
            <person name="Liang C."/>
            <person name="Lipzen A."/>
            <person name="Lutzoni F."/>
            <person name="Magnuson J."/>
            <person name="Mondo S."/>
            <person name="Nolan M."/>
            <person name="Ohm R."/>
            <person name="Pangilinan J."/>
            <person name="Park H.-J."/>
            <person name="Ramirez L."/>
            <person name="Alfaro M."/>
            <person name="Sun H."/>
            <person name="Tritt A."/>
            <person name="Yoshinaga Y."/>
            <person name="Zwiers L.-H."/>
            <person name="Turgeon B."/>
            <person name="Goodwin S."/>
            <person name="Spatafora J."/>
            <person name="Crous P."/>
            <person name="Grigoriev I."/>
        </authorList>
    </citation>
    <scope>NUCLEOTIDE SEQUENCE</scope>
    <source>
        <strain evidence="1">CBS 207.26</strain>
    </source>
</reference>
<proteinExistence type="predicted"/>
<dbReference type="Proteomes" id="UP000800200">
    <property type="component" value="Unassembled WGS sequence"/>
</dbReference>
<protein>
    <submittedName>
        <fullName evidence="1">Uncharacterized protein</fullName>
    </submittedName>
</protein>
<organism evidence="1 2">
    <name type="scientific">Zopfia rhizophila CBS 207.26</name>
    <dbReference type="NCBI Taxonomy" id="1314779"/>
    <lineage>
        <taxon>Eukaryota</taxon>
        <taxon>Fungi</taxon>
        <taxon>Dikarya</taxon>
        <taxon>Ascomycota</taxon>
        <taxon>Pezizomycotina</taxon>
        <taxon>Dothideomycetes</taxon>
        <taxon>Dothideomycetes incertae sedis</taxon>
        <taxon>Zopfiaceae</taxon>
        <taxon>Zopfia</taxon>
    </lineage>
</organism>
<accession>A0A6A6EJM2</accession>
<name>A0A6A6EJM2_9PEZI</name>
<gene>
    <name evidence="1" type="ORF">K469DRAFT_718921</name>
</gene>
<keyword evidence="2" id="KW-1185">Reference proteome</keyword>
<dbReference type="AlphaFoldDB" id="A0A6A6EJM2"/>
<evidence type="ECO:0000313" key="1">
    <source>
        <dbReference type="EMBL" id="KAF2191864.1"/>
    </source>
</evidence>
<evidence type="ECO:0000313" key="2">
    <source>
        <dbReference type="Proteomes" id="UP000800200"/>
    </source>
</evidence>